<keyword evidence="3" id="KW-0328">Glycosyltransferase</keyword>
<name>A0ABM9UQE7_SARVE</name>
<protein>
    <submittedName>
        <fullName evidence="3">Oleandomycin glycosyltransferase</fullName>
        <ecNumber evidence="3">2.4.1.-</ecNumber>
    </submittedName>
</protein>
<dbReference type="SUPFAM" id="SSF53756">
    <property type="entry name" value="UDP-Glycosyltransferase/glycogen phosphorylase"/>
    <property type="match status" value="1"/>
</dbReference>
<dbReference type="InterPro" id="IPR002213">
    <property type="entry name" value="UDP_glucos_trans"/>
</dbReference>
<dbReference type="Proteomes" id="UP000095488">
    <property type="component" value="Unassembled WGS sequence"/>
</dbReference>
<dbReference type="InterPro" id="IPR006326">
    <property type="entry name" value="UDPGT_MGT-like"/>
</dbReference>
<evidence type="ECO:0000313" key="4">
    <source>
        <dbReference type="Proteomes" id="UP000095488"/>
    </source>
</evidence>
<gene>
    <name evidence="3" type="primary">oleD_7</name>
    <name evidence="3" type="ORF">ERS852473_01445</name>
</gene>
<dbReference type="GO" id="GO:0016757">
    <property type="term" value="F:glycosyltransferase activity"/>
    <property type="evidence" value="ECO:0007669"/>
    <property type="project" value="UniProtKB-KW"/>
</dbReference>
<evidence type="ECO:0000256" key="2">
    <source>
        <dbReference type="ARBA" id="ARBA00022679"/>
    </source>
</evidence>
<dbReference type="PANTHER" id="PTHR48050">
    <property type="entry name" value="STEROL 3-BETA-GLUCOSYLTRANSFERASE"/>
    <property type="match status" value="1"/>
</dbReference>
<comment type="caution">
    <text evidence="3">The sequence shown here is derived from an EMBL/GenBank/DDBJ whole genome shotgun (WGS) entry which is preliminary data.</text>
</comment>
<evidence type="ECO:0000256" key="1">
    <source>
        <dbReference type="ARBA" id="ARBA00009995"/>
    </source>
</evidence>
<dbReference type="PANTHER" id="PTHR48050:SF13">
    <property type="entry name" value="STEROL 3-BETA-GLUCOSYLTRANSFERASE UGT80A2"/>
    <property type="match status" value="1"/>
</dbReference>
<proteinExistence type="inferred from homology"/>
<dbReference type="InterPro" id="IPR050426">
    <property type="entry name" value="Glycosyltransferase_28"/>
</dbReference>
<reference evidence="3 4" key="1">
    <citation type="submission" date="2015-09" db="EMBL/GenBank/DDBJ databases">
        <authorList>
            <consortium name="Pathogen Informatics"/>
        </authorList>
    </citation>
    <scope>NUCLEOTIDE SEQUENCE [LARGE SCALE GENOMIC DNA]</scope>
    <source>
        <strain evidence="3 4">2789STDY5834858</strain>
    </source>
</reference>
<accession>A0ABM9UQE7</accession>
<keyword evidence="2 3" id="KW-0808">Transferase</keyword>
<sequence>MTFMARGLFLMVPAHGHVNPTIGLVNELISKGDSITYIAGEEFRDKFENTGVNFVGYEADLSAFNGQTSSISNMGKQYIKICKDILNLAIKQEGEFDYLVVDPFIKPGTKIIEKFKIKKVIATSTTFAMNEKISNSVSSVMEKDNKDMLEMMKTFLTLAPKFKKLGKEFGINFPKNPMDLLMGDKYDLTIVFTSKYFQPNSDEFDDTYKFVGPSIFDRHELEDFTIENGENKKVIYISLGTIANTDLEFYKSCFEALGSNKDLTVIMSIGNKTDIKDLEKIPENFKVYNYVPQLEVLKKVDLFITHGGMNSSSEGLYNSVPLVVVPQFGDQPVVAKRVEELGAGIALMEDRSVQAIRSAVNKILSDDSYKENAKKIGESLKACGGYKKAAEAIYEAIDNVEVLV</sequence>
<dbReference type="Pfam" id="PF00201">
    <property type="entry name" value="UDPGT"/>
    <property type="match status" value="1"/>
</dbReference>
<evidence type="ECO:0000313" key="3">
    <source>
        <dbReference type="EMBL" id="CUN92533.1"/>
    </source>
</evidence>
<dbReference type="NCBIfam" id="TIGR01426">
    <property type="entry name" value="MGT"/>
    <property type="match status" value="1"/>
</dbReference>
<dbReference type="EC" id="2.4.1.-" evidence="3"/>
<dbReference type="CDD" id="cd03784">
    <property type="entry name" value="GT1_Gtf-like"/>
    <property type="match status" value="1"/>
</dbReference>
<comment type="similarity">
    <text evidence="1">Belongs to the UDP-glycosyltransferase family.</text>
</comment>
<dbReference type="Gene3D" id="3.40.50.2000">
    <property type="entry name" value="Glycogen Phosphorylase B"/>
    <property type="match status" value="2"/>
</dbReference>
<organism evidence="3 4">
    <name type="scientific">Sarcina ventriculi</name>
    <name type="common">Clostridium ventriculi</name>
    <dbReference type="NCBI Taxonomy" id="1267"/>
    <lineage>
        <taxon>Bacteria</taxon>
        <taxon>Bacillati</taxon>
        <taxon>Bacillota</taxon>
        <taxon>Clostridia</taxon>
        <taxon>Eubacteriales</taxon>
        <taxon>Clostridiaceae</taxon>
        <taxon>Sarcina</taxon>
    </lineage>
</organism>
<keyword evidence="4" id="KW-1185">Reference proteome</keyword>
<dbReference type="EMBL" id="CYZR01000004">
    <property type="protein sequence ID" value="CUN92533.1"/>
    <property type="molecule type" value="Genomic_DNA"/>
</dbReference>